<evidence type="ECO:0000313" key="2">
    <source>
        <dbReference type="EMBL" id="NFI22850.1"/>
    </source>
</evidence>
<evidence type="ECO:0000313" key="3">
    <source>
        <dbReference type="Proteomes" id="UP000482543"/>
    </source>
</evidence>
<organism evidence="1">
    <name type="scientific">Clostridium botulinum</name>
    <dbReference type="NCBI Taxonomy" id="1491"/>
    <lineage>
        <taxon>Bacteria</taxon>
        <taxon>Bacillati</taxon>
        <taxon>Bacillota</taxon>
        <taxon>Clostridia</taxon>
        <taxon>Eubacteriales</taxon>
        <taxon>Clostridiaceae</taxon>
        <taxon>Clostridium</taxon>
    </lineage>
</organism>
<proteinExistence type="predicted"/>
<dbReference type="AlphaFoldDB" id="A0A077K7J4"/>
<geneLocation type="plasmid" evidence="1">
    <name>pCB111</name>
</geneLocation>
<reference evidence="2 3" key="2">
    <citation type="submission" date="2019-04" db="EMBL/GenBank/DDBJ databases">
        <title>Genome sequencing of Clostridium botulinum Groups I-IV and Clostridium butyricum.</title>
        <authorList>
            <person name="Brunt J."/>
            <person name="Van Vliet A.H.M."/>
            <person name="Stringer S.C."/>
            <person name="Carter A.T."/>
            <person name="Peck M.W."/>
        </authorList>
    </citation>
    <scope>NUCLEOTIDE SEQUENCE [LARGE SCALE GENOMIC DNA]</scope>
    <source>
        <strain evidence="2 3">IFR 15/034</strain>
    </source>
</reference>
<reference evidence="1" key="1">
    <citation type="submission" date="2013-09" db="EMBL/GenBank/DDBJ databases">
        <title>Analysis of type B2 neurotoxin-encoding plasmid in Clostridium botulinum.</title>
        <authorList>
            <person name="Hosomi K."/>
            <person name="Sakaguchi Y."/>
            <person name="Gotoh K."/>
            <person name="Nakamura K."/>
            <person name="Kohda T."/>
            <person name="Mukamoto M."/>
            <person name="Iida T."/>
            <person name="Kozaki S."/>
        </authorList>
    </citation>
    <scope>NUCLEOTIDE SEQUENCE</scope>
    <source>
        <strain evidence="1">111</strain>
        <plasmid evidence="1">pCB111</plasmid>
    </source>
</reference>
<dbReference type="RefSeq" id="WP_032072314.1">
    <property type="nucleotide sequence ID" value="NC_025146.1"/>
</dbReference>
<sequence length="77" mass="8889">MKSRDFCKHCGEKLVVRSKEDKDSNNIIFFKGCPICGYSIRADISEVSAMESFNSEKEYYNTINNIALIRNTINFKL</sequence>
<evidence type="ECO:0000313" key="1">
    <source>
        <dbReference type="EMBL" id="BAP25560.1"/>
    </source>
</evidence>
<name>A0A077K7J4_CLOBO</name>
<gene>
    <name evidence="2" type="ORF">FC964_16070</name>
</gene>
<keyword evidence="1" id="KW-0614">Plasmid</keyword>
<accession>A0A077K7J4</accession>
<protein>
    <submittedName>
        <fullName evidence="1">Uncharacterized protein</fullName>
    </submittedName>
</protein>
<dbReference type="EMBL" id="AB855771">
    <property type="protein sequence ID" value="BAP25560.1"/>
    <property type="molecule type" value="Genomic_DNA"/>
</dbReference>
<dbReference type="Proteomes" id="UP000482543">
    <property type="component" value="Unassembled WGS sequence"/>
</dbReference>
<dbReference type="EMBL" id="SWRJ01000006">
    <property type="protein sequence ID" value="NFI22850.1"/>
    <property type="molecule type" value="Genomic_DNA"/>
</dbReference>